<protein>
    <submittedName>
        <fullName evidence="2">Uncharacterized protein</fullName>
    </submittedName>
</protein>
<name>A0A1V2IAT5_9ACTN</name>
<dbReference type="OrthoDB" id="4301098at2"/>
<keyword evidence="1" id="KW-0812">Transmembrane</keyword>
<reference evidence="3" key="1">
    <citation type="submission" date="2016-10" db="EMBL/GenBank/DDBJ databases">
        <title>Frankia sp. NRRL B-16386 Genome sequencing.</title>
        <authorList>
            <person name="Ghodhbane-Gtari F."/>
            <person name="Swanson E."/>
            <person name="Gueddou A."/>
            <person name="Hezbri K."/>
            <person name="Ktari K."/>
            <person name="Nouioui I."/>
            <person name="Morris K."/>
            <person name="Simpson S."/>
            <person name="Abebe-Akele F."/>
            <person name="Thomas K."/>
            <person name="Gtari M."/>
            <person name="Tisa L.S."/>
        </authorList>
    </citation>
    <scope>NUCLEOTIDE SEQUENCE [LARGE SCALE GENOMIC DNA]</scope>
    <source>
        <strain evidence="3">NRRL B-16386</strain>
    </source>
</reference>
<evidence type="ECO:0000313" key="2">
    <source>
        <dbReference type="EMBL" id="ONH30322.1"/>
    </source>
</evidence>
<dbReference type="RefSeq" id="WP_076817247.1">
    <property type="nucleotide sequence ID" value="NZ_MOMC01000027.1"/>
</dbReference>
<dbReference type="Proteomes" id="UP000188929">
    <property type="component" value="Unassembled WGS sequence"/>
</dbReference>
<accession>A0A1V2IAT5</accession>
<feature type="transmembrane region" description="Helical" evidence="1">
    <location>
        <begin position="71"/>
        <end position="93"/>
    </location>
</feature>
<dbReference type="STRING" id="1834516.BL253_14350"/>
<dbReference type="EMBL" id="MOMC01000027">
    <property type="protein sequence ID" value="ONH30322.1"/>
    <property type="molecule type" value="Genomic_DNA"/>
</dbReference>
<dbReference type="AlphaFoldDB" id="A0A1V2IAT5"/>
<evidence type="ECO:0000313" key="3">
    <source>
        <dbReference type="Proteomes" id="UP000188929"/>
    </source>
</evidence>
<comment type="caution">
    <text evidence="2">The sequence shown here is derived from an EMBL/GenBank/DDBJ whole genome shotgun (WGS) entry which is preliminary data.</text>
</comment>
<organism evidence="2 3">
    <name type="scientific">Pseudofrankia asymbiotica</name>
    <dbReference type="NCBI Taxonomy" id="1834516"/>
    <lineage>
        <taxon>Bacteria</taxon>
        <taxon>Bacillati</taxon>
        <taxon>Actinomycetota</taxon>
        <taxon>Actinomycetes</taxon>
        <taxon>Frankiales</taxon>
        <taxon>Frankiaceae</taxon>
        <taxon>Pseudofrankia</taxon>
    </lineage>
</organism>
<sequence>MTSWIDLDALWKIVVIGLLCGAGLPAVFTLGLRTLSRSERRAAAVTPVPDAVGLTGGTSTRVQAARAGAEMVVAGLCFAVVLAAIGWGVAFIVSHG</sequence>
<keyword evidence="3" id="KW-1185">Reference proteome</keyword>
<keyword evidence="1" id="KW-1133">Transmembrane helix</keyword>
<evidence type="ECO:0000256" key="1">
    <source>
        <dbReference type="SAM" id="Phobius"/>
    </source>
</evidence>
<gene>
    <name evidence="2" type="ORF">BL253_14350</name>
</gene>
<keyword evidence="1" id="KW-0472">Membrane</keyword>
<proteinExistence type="predicted"/>
<feature type="transmembrane region" description="Helical" evidence="1">
    <location>
        <begin position="13"/>
        <end position="32"/>
    </location>
</feature>